<dbReference type="Proteomes" id="UP000815677">
    <property type="component" value="Unassembled WGS sequence"/>
</dbReference>
<keyword evidence="2" id="KW-1185">Reference proteome</keyword>
<protein>
    <submittedName>
        <fullName evidence="1">Uncharacterized protein</fullName>
    </submittedName>
</protein>
<proteinExistence type="predicted"/>
<sequence>MSALSFSSLASCRSALNLLHTPALDPFTLLHTPVLYVPMDPVSLLPTYSPLLPRLYHTCLSALSLLHFEASPTLTTPSRAQSSLSQTIHVVPAAASYATRVHIPFIPSPSSTTSVKRWINAVFLRRAGLGVGYVGGLPSYASRGSAAVEAEALAIRIPPVPRRSSTSTHRIQTALLHFPKGGRPRKPPTTILPLVHSFVQPARPMAPQNSFLIIPCISLLPRVGVRQLPVALPTGTCACCGAV</sequence>
<name>A0ABQ0L9B6_MYCCL</name>
<evidence type="ECO:0000313" key="1">
    <source>
        <dbReference type="EMBL" id="GAT47725.1"/>
    </source>
</evidence>
<organism evidence="1 2">
    <name type="scientific">Mycena chlorophos</name>
    <name type="common">Agaric fungus</name>
    <name type="synonym">Agaricus chlorophos</name>
    <dbReference type="NCBI Taxonomy" id="658473"/>
    <lineage>
        <taxon>Eukaryota</taxon>
        <taxon>Fungi</taxon>
        <taxon>Dikarya</taxon>
        <taxon>Basidiomycota</taxon>
        <taxon>Agaricomycotina</taxon>
        <taxon>Agaricomycetes</taxon>
        <taxon>Agaricomycetidae</taxon>
        <taxon>Agaricales</taxon>
        <taxon>Marasmiineae</taxon>
        <taxon>Mycenaceae</taxon>
        <taxon>Mycena</taxon>
    </lineage>
</organism>
<accession>A0ABQ0L9B6</accession>
<evidence type="ECO:0000313" key="2">
    <source>
        <dbReference type="Proteomes" id="UP000815677"/>
    </source>
</evidence>
<gene>
    <name evidence="1" type="ORF">MCHLO_05172</name>
</gene>
<reference evidence="1" key="1">
    <citation type="submission" date="2014-09" db="EMBL/GenBank/DDBJ databases">
        <title>Genome sequence of the luminous mushroom Mycena chlorophos for searching fungal bioluminescence genes.</title>
        <authorList>
            <person name="Tanaka Y."/>
            <person name="Kasuga D."/>
            <person name="Oba Y."/>
            <person name="Hase S."/>
            <person name="Sato K."/>
            <person name="Oba Y."/>
            <person name="Sakakibara Y."/>
        </authorList>
    </citation>
    <scope>NUCLEOTIDE SEQUENCE</scope>
</reference>
<dbReference type="EMBL" id="DF843920">
    <property type="protein sequence ID" value="GAT47725.1"/>
    <property type="molecule type" value="Genomic_DNA"/>
</dbReference>